<keyword evidence="4" id="KW-0378">Hydrolase</keyword>
<organism evidence="9 10">
    <name type="scientific">Kribbella steppae</name>
    <dbReference type="NCBI Taxonomy" id="2512223"/>
    <lineage>
        <taxon>Bacteria</taxon>
        <taxon>Bacillati</taxon>
        <taxon>Actinomycetota</taxon>
        <taxon>Actinomycetes</taxon>
        <taxon>Propionibacteriales</taxon>
        <taxon>Kribbellaceae</taxon>
        <taxon>Kribbella</taxon>
    </lineage>
</organism>
<dbReference type="SUPFAM" id="SSF49899">
    <property type="entry name" value="Concanavalin A-like lectins/glucanases"/>
    <property type="match status" value="1"/>
</dbReference>
<evidence type="ECO:0000256" key="3">
    <source>
        <dbReference type="ARBA" id="ARBA00022729"/>
    </source>
</evidence>
<dbReference type="InterPro" id="IPR008979">
    <property type="entry name" value="Galactose-bd-like_sf"/>
</dbReference>
<evidence type="ECO:0000256" key="6">
    <source>
        <dbReference type="SAM" id="MobiDB-lite"/>
    </source>
</evidence>
<dbReference type="InterPro" id="IPR057739">
    <property type="entry name" value="Glyco_hydro_29_N"/>
</dbReference>
<dbReference type="GO" id="GO:0016139">
    <property type="term" value="P:glycoside catabolic process"/>
    <property type="evidence" value="ECO:0007669"/>
    <property type="project" value="TreeGrafter"/>
</dbReference>
<dbReference type="PANTHER" id="PTHR10030:SF37">
    <property type="entry name" value="ALPHA-L-FUCOSIDASE-RELATED"/>
    <property type="match status" value="1"/>
</dbReference>
<feature type="region of interest" description="Disordered" evidence="6">
    <location>
        <begin position="826"/>
        <end position="859"/>
    </location>
</feature>
<dbReference type="EC" id="3.2.1.51" evidence="2"/>
<evidence type="ECO:0000256" key="7">
    <source>
        <dbReference type="SAM" id="SignalP"/>
    </source>
</evidence>
<dbReference type="GO" id="GO:0005764">
    <property type="term" value="C:lysosome"/>
    <property type="evidence" value="ECO:0007669"/>
    <property type="project" value="TreeGrafter"/>
</dbReference>
<dbReference type="EMBL" id="SLWN01000010">
    <property type="protein sequence ID" value="TCO22112.1"/>
    <property type="molecule type" value="Genomic_DNA"/>
</dbReference>
<dbReference type="Gene3D" id="2.60.120.260">
    <property type="entry name" value="Galactose-binding domain-like"/>
    <property type="match status" value="1"/>
</dbReference>
<evidence type="ECO:0000313" key="10">
    <source>
        <dbReference type="Proteomes" id="UP000294508"/>
    </source>
</evidence>
<keyword evidence="3 7" id="KW-0732">Signal</keyword>
<dbReference type="Gene3D" id="3.20.20.80">
    <property type="entry name" value="Glycosidases"/>
    <property type="match status" value="1"/>
</dbReference>
<feature type="chain" id="PRO_5020440291" description="alpha-L-fucosidase" evidence="7">
    <location>
        <begin position="25"/>
        <end position="942"/>
    </location>
</feature>
<evidence type="ECO:0000256" key="5">
    <source>
        <dbReference type="ARBA" id="ARBA00023295"/>
    </source>
</evidence>
<accession>A0A4V2RYS8</accession>
<gene>
    <name evidence="9" type="ORF">EV652_11097</name>
</gene>
<dbReference type="InterPro" id="IPR000933">
    <property type="entry name" value="Glyco_hydro_29"/>
</dbReference>
<keyword evidence="10" id="KW-1185">Reference proteome</keyword>
<dbReference type="AlphaFoldDB" id="A0A4V2RYS8"/>
<dbReference type="InterPro" id="IPR013320">
    <property type="entry name" value="ConA-like_dom_sf"/>
</dbReference>
<evidence type="ECO:0000256" key="4">
    <source>
        <dbReference type="ARBA" id="ARBA00022801"/>
    </source>
</evidence>
<evidence type="ECO:0000259" key="8">
    <source>
        <dbReference type="Pfam" id="PF01120"/>
    </source>
</evidence>
<comment type="caution">
    <text evidence="9">The sequence shown here is derived from an EMBL/GenBank/DDBJ whole genome shotgun (WGS) entry which is preliminary data.</text>
</comment>
<keyword evidence="5" id="KW-0326">Glycosidase</keyword>
<dbReference type="GO" id="GO:0006004">
    <property type="term" value="P:fucose metabolic process"/>
    <property type="evidence" value="ECO:0007669"/>
    <property type="project" value="TreeGrafter"/>
</dbReference>
<dbReference type="PANTHER" id="PTHR10030">
    <property type="entry name" value="ALPHA-L-FUCOSIDASE"/>
    <property type="match status" value="1"/>
</dbReference>
<reference evidence="9 10" key="1">
    <citation type="journal article" date="2015" name="Stand. Genomic Sci.">
        <title>Genomic Encyclopedia of Bacterial and Archaeal Type Strains, Phase III: the genomes of soil and plant-associated and newly described type strains.</title>
        <authorList>
            <person name="Whitman W.B."/>
            <person name="Woyke T."/>
            <person name="Klenk H.P."/>
            <person name="Zhou Y."/>
            <person name="Lilburn T.G."/>
            <person name="Beck B.J."/>
            <person name="De Vos P."/>
            <person name="Vandamme P."/>
            <person name="Eisen J.A."/>
            <person name="Garrity G."/>
            <person name="Hugenholtz P."/>
            <person name="Kyrpides N.C."/>
        </authorList>
    </citation>
    <scope>NUCLEOTIDE SEQUENCE [LARGE SCALE GENOMIC DNA]</scope>
    <source>
        <strain evidence="9 10">VKM Ac-2572</strain>
    </source>
</reference>
<feature type="signal peptide" evidence="7">
    <location>
        <begin position="1"/>
        <end position="24"/>
    </location>
</feature>
<dbReference type="Pfam" id="PF01120">
    <property type="entry name" value="Alpha_L_fucos"/>
    <property type="match status" value="1"/>
</dbReference>
<evidence type="ECO:0000256" key="1">
    <source>
        <dbReference type="ARBA" id="ARBA00007951"/>
    </source>
</evidence>
<dbReference type="RefSeq" id="WP_199238441.1">
    <property type="nucleotide sequence ID" value="NZ_SLWN01000010.1"/>
</dbReference>
<sequence length="942" mass="100094">MRATAVLLATALAASALTGVPAQAAAPDVLNVSFGGSFSSGNTYTAATGEVMGGTLTRRSGAESLDPARGVVLGGGADGVRFQPSTALSGGDVQRSFLIETAYTPDATQGNLATITAIGGAIFGRYNGTNLQYGFSVESGGEWRDVVQSVPVPSAGEQHVLALAYEVGGGGATLHAFLDGQQLPAAVSTDGDATWHPDAGADIGLGNEVHPSALQRGLEGSIRQVRLATFAGAFNPADLKLARPVVSTAKVSVGFEGQIGADGNYQPALGERADPAPSISGGVVPEPGRLRLSGDSAVRWDASGLPEDSGVLAETVLSPDVLRPGVQLIDLLGIAQLVVGQDDVELKAGGQTVPIELPVPSVKEGVRYYYLGLAIENGDTVTVLTGASAVRRTVPVATSNGQVRWLVGARGMAYGVGVSTFLGKPPSETKGLQALPCVVGRLEPGRTQPVAEGECVTSLVAKASAIRPDARQVAWQRMEQTAFLHFGVNTFTGLEWGHGDEDPDLFRPTGLDTDQWARTLRDSGFKLAILTVKHHDGFLLYPSRYSKHSVAASSWEDGKGDVVRAFVTSMRKYGLKVGLYLSPADENQYLDGVYANGSAHTPRTIPTLVPGDDREGRDLPQYTLTASDYGAYMLNQLYELLTEYGPVDEVWFDGAQGRIPPDKVETYDFPSWYTLIRELAPQATIAVSGPDVRWVGNESGLARPDEFSVVPTITKPNGSPDYALGYAAADQGSRKALLAGRDAGATELAWWPAESDVSIREGWFHHPEQEPRSVEQLTDIYYKSVGRNSVLLLNIPPDRQGRFDERDVTRLAEWRARLAAEMPSDLAREAQATGDGVSPRAAIDGNPDTSWRNPGTGTLALTLPKPATLRRVSLGEDIRFGQQIESGVVEVRTADGWQQVATFGAVGQRRILTLDSPATTTELRVRITQSRSKVRLATVSVF</sequence>
<dbReference type="SUPFAM" id="SSF51445">
    <property type="entry name" value="(Trans)glycosidases"/>
    <property type="match status" value="1"/>
</dbReference>
<dbReference type="GO" id="GO:0004560">
    <property type="term" value="F:alpha-L-fucosidase activity"/>
    <property type="evidence" value="ECO:0007669"/>
    <property type="project" value="InterPro"/>
</dbReference>
<evidence type="ECO:0000313" key="9">
    <source>
        <dbReference type="EMBL" id="TCO22112.1"/>
    </source>
</evidence>
<dbReference type="SUPFAM" id="SSF49785">
    <property type="entry name" value="Galactose-binding domain-like"/>
    <property type="match status" value="1"/>
</dbReference>
<comment type="similarity">
    <text evidence="1">Belongs to the glycosyl hydrolase 29 family.</text>
</comment>
<name>A0A4V2RYS8_9ACTN</name>
<dbReference type="InterPro" id="IPR017853">
    <property type="entry name" value="GH"/>
</dbReference>
<dbReference type="Proteomes" id="UP000294508">
    <property type="component" value="Unassembled WGS sequence"/>
</dbReference>
<evidence type="ECO:0000256" key="2">
    <source>
        <dbReference type="ARBA" id="ARBA00012662"/>
    </source>
</evidence>
<dbReference type="SMART" id="SM00812">
    <property type="entry name" value="Alpha_L_fucos"/>
    <property type="match status" value="1"/>
</dbReference>
<proteinExistence type="inferred from homology"/>
<feature type="domain" description="Glycoside hydrolase family 29 N-terminal" evidence="8">
    <location>
        <begin position="482"/>
        <end position="813"/>
    </location>
</feature>
<protein>
    <recommendedName>
        <fullName evidence="2">alpha-L-fucosidase</fullName>
        <ecNumber evidence="2">3.2.1.51</ecNumber>
    </recommendedName>
</protein>